<evidence type="ECO:0000256" key="7">
    <source>
        <dbReference type="ARBA" id="ARBA00049014"/>
    </source>
</evidence>
<dbReference type="InterPro" id="IPR011009">
    <property type="entry name" value="Kinase-like_dom_sf"/>
</dbReference>
<dbReference type="SUPFAM" id="SSF56112">
    <property type="entry name" value="Protein kinase-like (PK-like)"/>
    <property type="match status" value="1"/>
</dbReference>
<evidence type="ECO:0000256" key="6">
    <source>
        <dbReference type="ARBA" id="ARBA00038999"/>
    </source>
</evidence>
<comment type="catalytic activity">
    <reaction evidence="7">
        <text>L-seryl-[protein] + ATP = O-phospho-L-seryl-[protein] + ADP + H(+)</text>
        <dbReference type="Rhea" id="RHEA:17989"/>
        <dbReference type="Rhea" id="RHEA-COMP:9863"/>
        <dbReference type="Rhea" id="RHEA-COMP:11604"/>
        <dbReference type="ChEBI" id="CHEBI:15378"/>
        <dbReference type="ChEBI" id="CHEBI:29999"/>
        <dbReference type="ChEBI" id="CHEBI:30616"/>
        <dbReference type="ChEBI" id="CHEBI:83421"/>
        <dbReference type="ChEBI" id="CHEBI:456216"/>
        <dbReference type="EC" id="2.7.12.2"/>
    </reaction>
</comment>
<dbReference type="OrthoDB" id="10252354at2759"/>
<dbReference type="EC" id="2.7.12.2" evidence="6"/>
<protein>
    <recommendedName>
        <fullName evidence="6">mitogen-activated protein kinase kinase</fullName>
        <ecNumber evidence="6">2.7.12.2</ecNumber>
    </recommendedName>
</protein>
<evidence type="ECO:0000313" key="11">
    <source>
        <dbReference type="EMBL" id="OEU16918.1"/>
    </source>
</evidence>
<comment type="catalytic activity">
    <reaction evidence="9">
        <text>L-tyrosyl-[protein] + ATP = O-phospho-L-tyrosyl-[protein] + ADP + H(+)</text>
        <dbReference type="Rhea" id="RHEA:10596"/>
        <dbReference type="Rhea" id="RHEA-COMP:10136"/>
        <dbReference type="Rhea" id="RHEA-COMP:20101"/>
        <dbReference type="ChEBI" id="CHEBI:15378"/>
        <dbReference type="ChEBI" id="CHEBI:30616"/>
        <dbReference type="ChEBI" id="CHEBI:46858"/>
        <dbReference type="ChEBI" id="CHEBI:61978"/>
        <dbReference type="ChEBI" id="CHEBI:456216"/>
        <dbReference type="EC" id="2.7.12.2"/>
    </reaction>
</comment>
<dbReference type="PROSITE" id="PS00108">
    <property type="entry name" value="PROTEIN_KINASE_ST"/>
    <property type="match status" value="1"/>
</dbReference>
<proteinExistence type="inferred from homology"/>
<organism evidence="11 12">
    <name type="scientific">Fragilariopsis cylindrus CCMP1102</name>
    <dbReference type="NCBI Taxonomy" id="635003"/>
    <lineage>
        <taxon>Eukaryota</taxon>
        <taxon>Sar</taxon>
        <taxon>Stramenopiles</taxon>
        <taxon>Ochrophyta</taxon>
        <taxon>Bacillariophyta</taxon>
        <taxon>Bacillariophyceae</taxon>
        <taxon>Bacillariophycidae</taxon>
        <taxon>Bacillariales</taxon>
        <taxon>Bacillariaceae</taxon>
        <taxon>Fragilariopsis</taxon>
    </lineage>
</organism>
<evidence type="ECO:0000256" key="4">
    <source>
        <dbReference type="ARBA" id="ARBA00022840"/>
    </source>
</evidence>
<dbReference type="PANTHER" id="PTHR48013:SF9">
    <property type="entry name" value="DUAL SPECIFICITY MITOGEN-ACTIVATED PROTEIN KINASE KINASE 5"/>
    <property type="match status" value="1"/>
</dbReference>
<dbReference type="InParanoid" id="A0A1E7FFH1"/>
<accession>A0A1E7FFH1</accession>
<dbReference type="AlphaFoldDB" id="A0A1E7FFH1"/>
<dbReference type="GO" id="GO:0004708">
    <property type="term" value="F:MAP kinase kinase activity"/>
    <property type="evidence" value="ECO:0007669"/>
    <property type="project" value="UniProtKB-EC"/>
</dbReference>
<keyword evidence="4" id="KW-0067">ATP-binding</keyword>
<dbReference type="Pfam" id="PF00069">
    <property type="entry name" value="Pkinase"/>
    <property type="match status" value="1"/>
</dbReference>
<evidence type="ECO:0000256" key="3">
    <source>
        <dbReference type="ARBA" id="ARBA00022777"/>
    </source>
</evidence>
<keyword evidence="3 11" id="KW-0418">Kinase</keyword>
<dbReference type="PANTHER" id="PTHR48013">
    <property type="entry name" value="DUAL SPECIFICITY MITOGEN-ACTIVATED PROTEIN KINASE KINASE 5-RELATED"/>
    <property type="match status" value="1"/>
</dbReference>
<name>A0A1E7FFH1_9STRA</name>
<evidence type="ECO:0000313" key="12">
    <source>
        <dbReference type="Proteomes" id="UP000095751"/>
    </source>
</evidence>
<reference evidence="11 12" key="1">
    <citation type="submission" date="2016-09" db="EMBL/GenBank/DDBJ databases">
        <title>Extensive genetic diversity and differential bi-allelic expression allows diatom success in the polar Southern Ocean.</title>
        <authorList>
            <consortium name="DOE Joint Genome Institute"/>
            <person name="Mock T."/>
            <person name="Otillar R.P."/>
            <person name="Strauss J."/>
            <person name="Dupont C."/>
            <person name="Frickenhaus S."/>
            <person name="Maumus F."/>
            <person name="Mcmullan M."/>
            <person name="Sanges R."/>
            <person name="Schmutz J."/>
            <person name="Toseland A."/>
            <person name="Valas R."/>
            <person name="Veluchamy A."/>
            <person name="Ward B.J."/>
            <person name="Allen A."/>
            <person name="Barry K."/>
            <person name="Falciatore A."/>
            <person name="Ferrante M."/>
            <person name="Fortunato A.E."/>
            <person name="Gloeckner G."/>
            <person name="Gruber A."/>
            <person name="Hipkin R."/>
            <person name="Janech M."/>
            <person name="Kroth P."/>
            <person name="Leese F."/>
            <person name="Lindquist E."/>
            <person name="Lyon B.R."/>
            <person name="Martin J."/>
            <person name="Mayer C."/>
            <person name="Parker M."/>
            <person name="Quesneville H."/>
            <person name="Raymond J."/>
            <person name="Uhlig C."/>
            <person name="Valentin K.U."/>
            <person name="Worden A.Z."/>
            <person name="Armbrust E.V."/>
            <person name="Bowler C."/>
            <person name="Green B."/>
            <person name="Moulton V."/>
            <person name="Van Oosterhout C."/>
            <person name="Grigoriev I."/>
        </authorList>
    </citation>
    <scope>NUCLEOTIDE SEQUENCE [LARGE SCALE GENOMIC DNA]</scope>
    <source>
        <strain evidence="11 12">CCMP1102</strain>
    </source>
</reference>
<dbReference type="InterPro" id="IPR000719">
    <property type="entry name" value="Prot_kinase_dom"/>
</dbReference>
<dbReference type="KEGG" id="fcy:FRACYDRAFT_269148"/>
<dbReference type="InterPro" id="IPR008271">
    <property type="entry name" value="Ser/Thr_kinase_AS"/>
</dbReference>
<evidence type="ECO:0000259" key="10">
    <source>
        <dbReference type="PROSITE" id="PS50011"/>
    </source>
</evidence>
<gene>
    <name evidence="11" type="ORF">FRACYDRAFT_269148</name>
</gene>
<comment type="similarity">
    <text evidence="5">Belongs to the protein kinase superfamily. STE Ser/Thr protein kinase family. MAP kinase kinase subfamily.</text>
</comment>
<dbReference type="EMBL" id="KV784358">
    <property type="protein sequence ID" value="OEU16918.1"/>
    <property type="molecule type" value="Genomic_DNA"/>
</dbReference>
<evidence type="ECO:0000256" key="9">
    <source>
        <dbReference type="ARBA" id="ARBA00051693"/>
    </source>
</evidence>
<keyword evidence="2" id="KW-0547">Nucleotide-binding</keyword>
<evidence type="ECO:0000256" key="5">
    <source>
        <dbReference type="ARBA" id="ARBA00038035"/>
    </source>
</evidence>
<dbReference type="GO" id="GO:0005524">
    <property type="term" value="F:ATP binding"/>
    <property type="evidence" value="ECO:0007669"/>
    <property type="project" value="UniProtKB-KW"/>
</dbReference>
<dbReference type="Gene3D" id="1.10.510.10">
    <property type="entry name" value="Transferase(Phosphotransferase) domain 1"/>
    <property type="match status" value="1"/>
</dbReference>
<dbReference type="Proteomes" id="UP000095751">
    <property type="component" value="Unassembled WGS sequence"/>
</dbReference>
<dbReference type="SMART" id="SM00220">
    <property type="entry name" value="S_TKc"/>
    <property type="match status" value="1"/>
</dbReference>
<keyword evidence="12" id="KW-1185">Reference proteome</keyword>
<dbReference type="PIRSF" id="PIRSF000654">
    <property type="entry name" value="Integrin-linked_kinase"/>
    <property type="match status" value="1"/>
</dbReference>
<sequence>MLIKELRTLCQLQSEALVGFHGAFLHDDDAVVLVMEYMDIGSLEQWRKNNKSERSLQPSRMEEAFFASIAYQVITGLEYLHSQRILHRDIKPGNILLNTNGAVKLCDFGIVSLYGDDDHSLQTTVVGTSRFMSPERLRAKPYGKASDIWSFGLVLLELWNGVIPFQDCESIVSLVITVEETPLDELVSSDSIQSSNVRDVLLGCLQQSPKKRMPASVLRQAPWFTFQHRITTIENARTLLLENNQS</sequence>
<dbReference type="Gene3D" id="3.30.200.20">
    <property type="entry name" value="Phosphorylase Kinase, domain 1"/>
    <property type="match status" value="1"/>
</dbReference>
<comment type="catalytic activity">
    <reaction evidence="8">
        <text>L-threonyl-[protein] + ATP = O-phospho-L-threonyl-[protein] + ADP + H(+)</text>
        <dbReference type="Rhea" id="RHEA:46608"/>
        <dbReference type="Rhea" id="RHEA-COMP:11060"/>
        <dbReference type="Rhea" id="RHEA-COMP:11605"/>
        <dbReference type="ChEBI" id="CHEBI:15378"/>
        <dbReference type="ChEBI" id="CHEBI:30013"/>
        <dbReference type="ChEBI" id="CHEBI:30616"/>
        <dbReference type="ChEBI" id="CHEBI:61977"/>
        <dbReference type="ChEBI" id="CHEBI:456216"/>
        <dbReference type="EC" id="2.7.12.2"/>
    </reaction>
</comment>
<evidence type="ECO:0000256" key="2">
    <source>
        <dbReference type="ARBA" id="ARBA00022741"/>
    </source>
</evidence>
<evidence type="ECO:0000256" key="1">
    <source>
        <dbReference type="ARBA" id="ARBA00022679"/>
    </source>
</evidence>
<keyword evidence="1" id="KW-0808">Transferase</keyword>
<dbReference type="PROSITE" id="PS50011">
    <property type="entry name" value="PROTEIN_KINASE_DOM"/>
    <property type="match status" value="1"/>
</dbReference>
<evidence type="ECO:0000256" key="8">
    <source>
        <dbReference type="ARBA" id="ARBA00049299"/>
    </source>
</evidence>
<feature type="domain" description="Protein kinase" evidence="10">
    <location>
        <begin position="1"/>
        <end position="224"/>
    </location>
</feature>